<keyword evidence="7" id="KW-1185">Reference proteome</keyword>
<dbReference type="PANTHER" id="PTHR44591">
    <property type="entry name" value="STRESS RESPONSE REGULATOR PROTEIN 1"/>
    <property type="match status" value="1"/>
</dbReference>
<evidence type="ECO:0000256" key="4">
    <source>
        <dbReference type="PROSITE-ProRule" id="PRU00169"/>
    </source>
</evidence>
<name>A0A922T590_9HYPH</name>
<dbReference type="InterPro" id="IPR050595">
    <property type="entry name" value="Bact_response_regulator"/>
</dbReference>
<dbReference type="InterPro" id="IPR011006">
    <property type="entry name" value="CheY-like_superfamily"/>
</dbReference>
<dbReference type="EMBL" id="JOKJ01000023">
    <property type="protein sequence ID" value="KEQ04759.1"/>
    <property type="molecule type" value="Genomic_DNA"/>
</dbReference>
<evidence type="ECO:0000259" key="5">
    <source>
        <dbReference type="PROSITE" id="PS50110"/>
    </source>
</evidence>
<dbReference type="Proteomes" id="UP000052167">
    <property type="component" value="Unassembled WGS sequence"/>
</dbReference>
<dbReference type="AlphaFoldDB" id="A0A922T590"/>
<organism evidence="6 7">
    <name type="scientific">Pseudorhizobium pelagicum</name>
    <dbReference type="NCBI Taxonomy" id="1509405"/>
    <lineage>
        <taxon>Bacteria</taxon>
        <taxon>Pseudomonadati</taxon>
        <taxon>Pseudomonadota</taxon>
        <taxon>Alphaproteobacteria</taxon>
        <taxon>Hyphomicrobiales</taxon>
        <taxon>Rhizobiaceae</taxon>
        <taxon>Rhizobium/Agrobacterium group</taxon>
        <taxon>Pseudorhizobium</taxon>
    </lineage>
</organism>
<comment type="caution">
    <text evidence="6">The sequence shown here is derived from an EMBL/GenBank/DDBJ whole genome shotgun (WGS) entry which is preliminary data.</text>
</comment>
<dbReference type="Pfam" id="PF00072">
    <property type="entry name" value="Response_reg"/>
    <property type="match status" value="1"/>
</dbReference>
<sequence>MPTRVLVVEDDGLIRLDLADTLSEAGYDVVEAANADQALAILQQRSDINMLLTDIDMPGSMNGIQLAALTAERWPDCAIVVISGRYTPVKGVLPSGARFIAKPVSEKLLHSVLSQIPELS</sequence>
<feature type="modified residue" description="4-aspartylphosphate" evidence="4">
    <location>
        <position position="54"/>
    </location>
</feature>
<dbReference type="InterPro" id="IPR001789">
    <property type="entry name" value="Sig_transdc_resp-reg_receiver"/>
</dbReference>
<gene>
    <name evidence="6" type="ORF">GV68_12270</name>
</gene>
<keyword evidence="3" id="KW-0804">Transcription</keyword>
<dbReference type="Gene3D" id="3.40.50.2300">
    <property type="match status" value="1"/>
</dbReference>
<evidence type="ECO:0000256" key="2">
    <source>
        <dbReference type="ARBA" id="ARBA00023015"/>
    </source>
</evidence>
<evidence type="ECO:0000256" key="3">
    <source>
        <dbReference type="ARBA" id="ARBA00023163"/>
    </source>
</evidence>
<accession>A0A922T590</accession>
<evidence type="ECO:0000256" key="1">
    <source>
        <dbReference type="ARBA" id="ARBA00022553"/>
    </source>
</evidence>
<dbReference type="SMART" id="SM00448">
    <property type="entry name" value="REC"/>
    <property type="match status" value="1"/>
</dbReference>
<dbReference type="SUPFAM" id="SSF52172">
    <property type="entry name" value="CheY-like"/>
    <property type="match status" value="1"/>
</dbReference>
<reference evidence="6 7" key="1">
    <citation type="submission" date="2014-06" db="EMBL/GenBank/DDBJ databases">
        <title>Rhizobium pelagicum/R2-400B4.</title>
        <authorList>
            <person name="Kimes N.E."/>
            <person name="Lopez-Perez M."/>
        </authorList>
    </citation>
    <scope>NUCLEOTIDE SEQUENCE [LARGE SCALE GENOMIC DNA]</scope>
    <source>
        <strain evidence="6 7">R2-400B4</strain>
    </source>
</reference>
<evidence type="ECO:0000313" key="7">
    <source>
        <dbReference type="Proteomes" id="UP000052167"/>
    </source>
</evidence>
<feature type="domain" description="Response regulatory" evidence="5">
    <location>
        <begin position="4"/>
        <end position="117"/>
    </location>
</feature>
<evidence type="ECO:0000313" key="6">
    <source>
        <dbReference type="EMBL" id="KEQ04759.1"/>
    </source>
</evidence>
<dbReference type="PROSITE" id="PS50110">
    <property type="entry name" value="RESPONSE_REGULATORY"/>
    <property type="match status" value="1"/>
</dbReference>
<dbReference type="OrthoDB" id="9784719at2"/>
<dbReference type="GO" id="GO:0000160">
    <property type="term" value="P:phosphorelay signal transduction system"/>
    <property type="evidence" value="ECO:0007669"/>
    <property type="project" value="InterPro"/>
</dbReference>
<dbReference type="RefSeq" id="WP_037164197.1">
    <property type="nucleotide sequence ID" value="NZ_JOKI01000006.1"/>
</dbReference>
<proteinExistence type="predicted"/>
<keyword evidence="1 4" id="KW-0597">Phosphoprotein</keyword>
<keyword evidence="2" id="KW-0805">Transcription regulation</keyword>
<dbReference type="PANTHER" id="PTHR44591:SF3">
    <property type="entry name" value="RESPONSE REGULATORY DOMAIN-CONTAINING PROTEIN"/>
    <property type="match status" value="1"/>
</dbReference>
<protein>
    <recommendedName>
        <fullName evidence="5">Response regulatory domain-containing protein</fullName>
    </recommendedName>
</protein>